<sequence length="187" mass="19536">MTVWFVTHAEPVVEPRRPIGSWGLSAVGRARAAAWRAPVARVIASTERKAVETAELVAGGAAVEQDPALVEVDRSATGYLPFDEFDAVVDAFFDRPSESVRGWERAVDAQERIVAAVRALAGPGAGSGAGGGVVLVSHGAVGALLLASLTGEPVARTHEQPGMGSVLTLDPVSWRLLSGWKRLPLPA</sequence>
<accession>A0A8H9G7R4</accession>
<dbReference type="Gene3D" id="3.40.50.1240">
    <property type="entry name" value="Phosphoglycerate mutase-like"/>
    <property type="match status" value="1"/>
</dbReference>
<protein>
    <submittedName>
        <fullName evidence="2">Broad specificity phosphatase PhoE</fullName>
    </submittedName>
    <submittedName>
        <fullName evidence="1">Phosphoglycerate mutase</fullName>
    </submittedName>
</protein>
<reference evidence="1" key="2">
    <citation type="submission" date="2020-09" db="EMBL/GenBank/DDBJ databases">
        <authorList>
            <person name="Sun Q."/>
            <person name="Ohkuma M."/>
        </authorList>
    </citation>
    <scope>NUCLEOTIDE SEQUENCE</scope>
    <source>
        <strain evidence="1">JCM 1480</strain>
    </source>
</reference>
<gene>
    <name evidence="1" type="ORF">GCM10009769_06450</name>
    <name evidence="2" type="ORF">JOE58_000612</name>
</gene>
<dbReference type="InterPro" id="IPR029033">
    <property type="entry name" value="His_PPase_superfam"/>
</dbReference>
<evidence type="ECO:0000313" key="4">
    <source>
        <dbReference type="Proteomes" id="UP000746584"/>
    </source>
</evidence>
<keyword evidence="4" id="KW-1185">Reference proteome</keyword>
<reference evidence="2 4" key="3">
    <citation type="submission" date="2021-01" db="EMBL/GenBank/DDBJ databases">
        <title>Sequencing the genomes of 1000 actinobacteria strains.</title>
        <authorList>
            <person name="Klenk H.-P."/>
        </authorList>
    </citation>
    <scope>NUCLEOTIDE SEQUENCE [LARGE SCALE GENOMIC DNA]</scope>
    <source>
        <strain evidence="2 4">DSM 20542</strain>
    </source>
</reference>
<dbReference type="RefSeq" id="WP_175327703.1">
    <property type="nucleotide sequence ID" value="NZ_BMOI01000001.1"/>
</dbReference>
<name>A0A8H9G7R4_9MICO</name>
<dbReference type="AlphaFoldDB" id="A0A8H9G7R4"/>
<dbReference type="EMBL" id="JAFBCG010000001">
    <property type="protein sequence ID" value="MBM7801361.1"/>
    <property type="molecule type" value="Genomic_DNA"/>
</dbReference>
<proteinExistence type="predicted"/>
<dbReference type="SUPFAM" id="SSF53254">
    <property type="entry name" value="Phosphoglycerate mutase-like"/>
    <property type="match status" value="1"/>
</dbReference>
<comment type="caution">
    <text evidence="1">The sequence shown here is derived from an EMBL/GenBank/DDBJ whole genome shotgun (WGS) entry which is preliminary data.</text>
</comment>
<evidence type="ECO:0000313" key="2">
    <source>
        <dbReference type="EMBL" id="MBM7801361.1"/>
    </source>
</evidence>
<dbReference type="Proteomes" id="UP000648535">
    <property type="component" value="Unassembled WGS sequence"/>
</dbReference>
<dbReference type="Pfam" id="PF00300">
    <property type="entry name" value="His_Phos_1"/>
    <property type="match status" value="1"/>
</dbReference>
<organism evidence="1 3">
    <name type="scientific">Curtobacterium luteum</name>
    <dbReference type="NCBI Taxonomy" id="33881"/>
    <lineage>
        <taxon>Bacteria</taxon>
        <taxon>Bacillati</taxon>
        <taxon>Actinomycetota</taxon>
        <taxon>Actinomycetes</taxon>
        <taxon>Micrococcales</taxon>
        <taxon>Microbacteriaceae</taxon>
        <taxon>Curtobacterium</taxon>
    </lineage>
</organism>
<evidence type="ECO:0000313" key="3">
    <source>
        <dbReference type="Proteomes" id="UP000648535"/>
    </source>
</evidence>
<dbReference type="EMBL" id="BMOI01000001">
    <property type="protein sequence ID" value="GGK91057.1"/>
    <property type="molecule type" value="Genomic_DNA"/>
</dbReference>
<evidence type="ECO:0000313" key="1">
    <source>
        <dbReference type="EMBL" id="GGK91057.1"/>
    </source>
</evidence>
<dbReference type="Proteomes" id="UP000746584">
    <property type="component" value="Unassembled WGS sequence"/>
</dbReference>
<reference evidence="1" key="1">
    <citation type="journal article" date="2014" name="Int. J. Syst. Evol. Microbiol.">
        <title>Complete genome sequence of Corynebacterium casei LMG S-19264T (=DSM 44701T), isolated from a smear-ripened cheese.</title>
        <authorList>
            <consortium name="US DOE Joint Genome Institute (JGI-PGF)"/>
            <person name="Walter F."/>
            <person name="Albersmeier A."/>
            <person name="Kalinowski J."/>
            <person name="Ruckert C."/>
        </authorList>
    </citation>
    <scope>NUCLEOTIDE SEQUENCE</scope>
    <source>
        <strain evidence="1">JCM 1480</strain>
    </source>
</reference>
<dbReference type="InterPro" id="IPR013078">
    <property type="entry name" value="His_Pase_superF_clade-1"/>
</dbReference>